<dbReference type="Proteomes" id="UP000306552">
    <property type="component" value="Unassembled WGS sequence"/>
</dbReference>
<dbReference type="Pfam" id="PF12950">
    <property type="entry name" value="TaqI_C"/>
    <property type="match status" value="1"/>
</dbReference>
<evidence type="ECO:0000256" key="1">
    <source>
        <dbReference type="ARBA" id="ARBA00011900"/>
    </source>
</evidence>
<evidence type="ECO:0000256" key="6">
    <source>
        <dbReference type="ARBA" id="ARBA00023125"/>
    </source>
</evidence>
<dbReference type="InterPro" id="IPR025931">
    <property type="entry name" value="TaqI_C"/>
</dbReference>
<evidence type="ECO:0000259" key="8">
    <source>
        <dbReference type="Pfam" id="PF07669"/>
    </source>
</evidence>
<dbReference type="Gene3D" id="3.90.220.20">
    <property type="entry name" value="DNA methylase specificity domains"/>
    <property type="match status" value="1"/>
</dbReference>
<comment type="caution">
    <text evidence="10">The sequence shown here is derived from an EMBL/GenBank/DDBJ whole genome shotgun (WGS) entry which is preliminary data.</text>
</comment>
<evidence type="ECO:0000256" key="4">
    <source>
        <dbReference type="ARBA" id="ARBA00022691"/>
    </source>
</evidence>
<dbReference type="Pfam" id="PF07669">
    <property type="entry name" value="Eco57I"/>
    <property type="match status" value="1"/>
</dbReference>
<dbReference type="PANTHER" id="PTHR33841:SF1">
    <property type="entry name" value="DNA METHYLTRANSFERASE A"/>
    <property type="match status" value="1"/>
</dbReference>
<evidence type="ECO:0000313" key="10">
    <source>
        <dbReference type="EMBL" id="TKS55663.1"/>
    </source>
</evidence>
<dbReference type="AlphaFoldDB" id="A0A4U5TP22"/>
<dbReference type="SUPFAM" id="SSF116734">
    <property type="entry name" value="DNA methylase specificity domain"/>
    <property type="match status" value="1"/>
</dbReference>
<gene>
    <name evidence="10" type="ORF">FCN74_10145</name>
</gene>
<dbReference type="InterPro" id="IPR029063">
    <property type="entry name" value="SAM-dependent_MTases_sf"/>
</dbReference>
<evidence type="ECO:0000256" key="7">
    <source>
        <dbReference type="ARBA" id="ARBA00047942"/>
    </source>
</evidence>
<dbReference type="OrthoDB" id="32195at2"/>
<dbReference type="GO" id="GO:0009307">
    <property type="term" value="P:DNA restriction-modification system"/>
    <property type="evidence" value="ECO:0007669"/>
    <property type="project" value="UniProtKB-KW"/>
</dbReference>
<dbReference type="SUPFAM" id="SSF53335">
    <property type="entry name" value="S-adenosyl-L-methionine-dependent methyltransferases"/>
    <property type="match status" value="1"/>
</dbReference>
<dbReference type="GO" id="GO:0032259">
    <property type="term" value="P:methylation"/>
    <property type="evidence" value="ECO:0007669"/>
    <property type="project" value="UniProtKB-KW"/>
</dbReference>
<dbReference type="EMBL" id="SWMU01000004">
    <property type="protein sequence ID" value="TKS55663.1"/>
    <property type="molecule type" value="Genomic_DNA"/>
</dbReference>
<accession>A0A4U5TP22</accession>
<keyword evidence="2" id="KW-0489">Methyltransferase</keyword>
<evidence type="ECO:0000256" key="3">
    <source>
        <dbReference type="ARBA" id="ARBA00022679"/>
    </source>
</evidence>
<dbReference type="GO" id="GO:0009007">
    <property type="term" value="F:site-specific DNA-methyltransferase (adenine-specific) activity"/>
    <property type="evidence" value="ECO:0007669"/>
    <property type="project" value="UniProtKB-EC"/>
</dbReference>
<keyword evidence="3" id="KW-0808">Transferase</keyword>
<keyword evidence="6" id="KW-0238">DNA-binding</keyword>
<name>A0A4U5TP22_9FLAO</name>
<dbReference type="PRINTS" id="PR00507">
    <property type="entry name" value="N12N6MTFRASE"/>
</dbReference>
<dbReference type="Gene3D" id="3.40.50.150">
    <property type="entry name" value="Vaccinia Virus protein VP39"/>
    <property type="match status" value="1"/>
</dbReference>
<dbReference type="InterPro" id="IPR044946">
    <property type="entry name" value="Restrct_endonuc_typeI_TRD_sf"/>
</dbReference>
<protein>
    <recommendedName>
        <fullName evidence="1">site-specific DNA-methyltransferase (adenine-specific)</fullName>
        <ecNumber evidence="1">2.1.1.72</ecNumber>
    </recommendedName>
</protein>
<dbReference type="InterPro" id="IPR002052">
    <property type="entry name" value="DNA_methylase_N6_adenine_CS"/>
</dbReference>
<dbReference type="InterPro" id="IPR050953">
    <property type="entry name" value="N4_N6_ade-DNA_methylase"/>
</dbReference>
<dbReference type="GO" id="GO:0003677">
    <property type="term" value="F:DNA binding"/>
    <property type="evidence" value="ECO:0007669"/>
    <property type="project" value="UniProtKB-KW"/>
</dbReference>
<reference evidence="10 11" key="1">
    <citation type="submission" date="2019-04" db="EMBL/GenBank/DDBJ databases">
        <title>Psychroflexus halotolerans sp. nov., isolated from a marine solar saltern.</title>
        <authorList>
            <person name="Feng X."/>
        </authorList>
    </citation>
    <scope>NUCLEOTIDE SEQUENCE [LARGE SCALE GENOMIC DNA]</scope>
    <source>
        <strain evidence="10 11">WDS2C27</strain>
    </source>
</reference>
<feature type="domain" description="TaqI-like C-terminal specificity" evidence="9">
    <location>
        <begin position="810"/>
        <end position="926"/>
    </location>
</feature>
<dbReference type="InterPro" id="IPR011639">
    <property type="entry name" value="MethylTrfase_TaqI-like_dom"/>
</dbReference>
<comment type="catalytic activity">
    <reaction evidence="7">
        <text>a 2'-deoxyadenosine in DNA + S-adenosyl-L-methionine = an N(6)-methyl-2'-deoxyadenosine in DNA + S-adenosyl-L-homocysteine + H(+)</text>
        <dbReference type="Rhea" id="RHEA:15197"/>
        <dbReference type="Rhea" id="RHEA-COMP:12418"/>
        <dbReference type="Rhea" id="RHEA-COMP:12419"/>
        <dbReference type="ChEBI" id="CHEBI:15378"/>
        <dbReference type="ChEBI" id="CHEBI:57856"/>
        <dbReference type="ChEBI" id="CHEBI:59789"/>
        <dbReference type="ChEBI" id="CHEBI:90615"/>
        <dbReference type="ChEBI" id="CHEBI:90616"/>
        <dbReference type="EC" id="2.1.1.72"/>
    </reaction>
</comment>
<feature type="domain" description="Type II methyltransferase M.TaqI-like" evidence="8">
    <location>
        <begin position="451"/>
        <end position="698"/>
    </location>
</feature>
<proteinExistence type="predicted"/>
<evidence type="ECO:0000256" key="2">
    <source>
        <dbReference type="ARBA" id="ARBA00022603"/>
    </source>
</evidence>
<evidence type="ECO:0000313" key="11">
    <source>
        <dbReference type="Proteomes" id="UP000306552"/>
    </source>
</evidence>
<keyword evidence="5" id="KW-0680">Restriction system</keyword>
<evidence type="ECO:0000259" key="9">
    <source>
        <dbReference type="Pfam" id="PF12950"/>
    </source>
</evidence>
<dbReference type="EC" id="2.1.1.72" evidence="1"/>
<sequence length="989" mass="114692">MVFSCKYEGELSERSAKKRQFEIAKKVLKDVYKDGVIFVFYDAQGNFRFSFLRRNYGNKSEKYTNWKRYTYYVDPVKQNKTFKDRIDNCNYNSLDHIQEAFSVEPLNKKFYQDIAKTFFELISGKYRVGSKTINVSQPLLELPSTPYTSNETIYKEFAVRLIGRSIFCWFLKNKKSNAGRPLMPESLLSSTAVEQQQKNYYHNVLEKLFFLILNKKTEDRKAFDLPPEANQIPFLNGGLFEAHSDDFFDNNKPNYALKIPDTWFTNFFETLEQYNFTIDENSINDSEVTIDPEMLGTIFENLLAEIDPDTEKSARKATGSFYTPREIVDYMVEQSLVQYLKTKTTLTNETALLNLFQETQEDEVFSNTEKEQILNALSSVKILDPACGSGAFPMGAVNKIIKALEQLDPDAEWWKEQQVKLIPNPVARKNLKAKLEKSTSDYARKLGVIQNSIYGVDIQPIAAEISKLRSFLSLVIDENIDDNAPNRGIEPLPNLEFKFVTANTLIGLPEAENQQLGMFDDMEELQALEELREEYLQSYSKKKQKIKDKFLKTQKKAFKGTHNLFADQNSRSYKLVSWNPFKNEPSSWFDPQWMFGIDKFDVVIGNPPYVSFGARGVGKLIKEKKELFKLLFKNSAEYKINIYALFMEKGISLLSESGVTSYIVPDSFLLGRYFSKIRNYILKRCTIQSLMLIKAEVFKSASLGQSVVYVLNRKIDKSNKIKVLLSRKVNELENSSYIKFTFPQNYYDTTDYNRFRMLFNKDDYEIIKKIDSVGEKLENYFRGHTGVRSKIGQKNIIFDTPSKKTYKKGIISGGQIHKFNIDYEGHYLNIDPNILHGGGFRKEIIENDKILIRQTADNLICAVDSNNYYHLNNVHSFSPINKKLNINYVCGVLNSRLINFYYNKISLEEGRAMAQIDIEVIEKIPIPYVNDSIQIKISNLINQITDNIEAINEEFELIIYKLYNLTYQEVLIIDPEFSLTQEEYDNYKI</sequence>
<keyword evidence="4" id="KW-0949">S-adenosyl-L-methionine</keyword>
<keyword evidence="11" id="KW-1185">Reference proteome</keyword>
<dbReference type="PROSITE" id="PS00092">
    <property type="entry name" value="N6_MTASE"/>
    <property type="match status" value="1"/>
</dbReference>
<evidence type="ECO:0000256" key="5">
    <source>
        <dbReference type="ARBA" id="ARBA00022747"/>
    </source>
</evidence>
<organism evidence="10 11">
    <name type="scientific">Mesohalobacter halotolerans</name>
    <dbReference type="NCBI Taxonomy" id="1883405"/>
    <lineage>
        <taxon>Bacteria</taxon>
        <taxon>Pseudomonadati</taxon>
        <taxon>Bacteroidota</taxon>
        <taxon>Flavobacteriia</taxon>
        <taxon>Flavobacteriales</taxon>
        <taxon>Flavobacteriaceae</taxon>
        <taxon>Mesohalobacter</taxon>
    </lineage>
</organism>
<dbReference type="PANTHER" id="PTHR33841">
    <property type="entry name" value="DNA METHYLTRANSFERASE YEEA-RELATED"/>
    <property type="match status" value="1"/>
</dbReference>